<protein>
    <recommendedName>
        <fullName evidence="8">Carbamoyltransferase</fullName>
        <ecNumber evidence="8">6.2.-.-</ecNumber>
    </recommendedName>
</protein>
<dbReference type="AlphaFoldDB" id="A0A6H1TZN5"/>
<evidence type="ECO:0000313" key="13">
    <source>
        <dbReference type="Proteomes" id="UP000500857"/>
    </source>
</evidence>
<dbReference type="Proteomes" id="UP000500857">
    <property type="component" value="Chromosome"/>
</dbReference>
<dbReference type="InterPro" id="IPR041440">
    <property type="entry name" value="HypF_C"/>
</dbReference>
<dbReference type="InterPro" id="IPR001792">
    <property type="entry name" value="Acylphosphatase-like_dom"/>
</dbReference>
<dbReference type="Gene3D" id="3.90.870.50">
    <property type="match status" value="1"/>
</dbReference>
<dbReference type="PANTHER" id="PTHR42959">
    <property type="entry name" value="CARBAMOYLTRANSFERASE"/>
    <property type="match status" value="1"/>
</dbReference>
<keyword evidence="6" id="KW-0862">Zinc</keyword>
<evidence type="ECO:0000256" key="4">
    <source>
        <dbReference type="ARBA" id="ARBA00022723"/>
    </source>
</evidence>
<feature type="active site" evidence="9">
    <location>
        <position position="24"/>
    </location>
</feature>
<accession>A0A6H1TZN5</accession>
<proteinExistence type="inferred from homology"/>
<dbReference type="UniPathway" id="UPA00335"/>
<organism evidence="12 13">
    <name type="scientific">Oxynema aestuarii AP17</name>
    <dbReference type="NCBI Taxonomy" id="2064643"/>
    <lineage>
        <taxon>Bacteria</taxon>
        <taxon>Bacillati</taxon>
        <taxon>Cyanobacteriota</taxon>
        <taxon>Cyanophyceae</taxon>
        <taxon>Oscillatoriophycideae</taxon>
        <taxon>Oscillatoriales</taxon>
        <taxon>Oscillatoriaceae</taxon>
        <taxon>Oxynema</taxon>
        <taxon>Oxynema aestuarii</taxon>
    </lineage>
</organism>
<evidence type="ECO:0000256" key="1">
    <source>
        <dbReference type="ARBA" id="ARBA00004711"/>
    </source>
</evidence>
<dbReference type="SUPFAM" id="SSF54975">
    <property type="entry name" value="Acylphosphatase/BLUF domain-like"/>
    <property type="match status" value="1"/>
</dbReference>
<dbReference type="Gene3D" id="3.30.420.360">
    <property type="match status" value="1"/>
</dbReference>
<evidence type="ECO:0000256" key="3">
    <source>
        <dbReference type="ARBA" id="ARBA00022598"/>
    </source>
</evidence>
<dbReference type="EMBL" id="CP051167">
    <property type="protein sequence ID" value="QIZ72078.1"/>
    <property type="molecule type" value="Genomic_DNA"/>
</dbReference>
<dbReference type="InterPro" id="IPR017968">
    <property type="entry name" value="Acylphosphatase_CS"/>
</dbReference>
<feature type="domain" description="Acylphosphatase-like" evidence="10">
    <location>
        <begin position="9"/>
        <end position="95"/>
    </location>
</feature>
<dbReference type="Pfam" id="PF01300">
    <property type="entry name" value="Sua5_yciO_yrdC"/>
    <property type="match status" value="1"/>
</dbReference>
<dbReference type="Pfam" id="PF22521">
    <property type="entry name" value="HypF_C_2"/>
    <property type="match status" value="1"/>
</dbReference>
<dbReference type="NCBIfam" id="TIGR00143">
    <property type="entry name" value="hypF"/>
    <property type="match status" value="1"/>
</dbReference>
<dbReference type="InterPro" id="IPR036046">
    <property type="entry name" value="Acylphosphatase-like_dom_sf"/>
</dbReference>
<dbReference type="Gene3D" id="3.30.420.40">
    <property type="match status" value="1"/>
</dbReference>
<dbReference type="GO" id="GO:0003998">
    <property type="term" value="F:acylphosphatase activity"/>
    <property type="evidence" value="ECO:0007669"/>
    <property type="project" value="UniProtKB-EC"/>
</dbReference>
<comment type="pathway">
    <text evidence="1">Protein modification; [NiFe] hydrogenase maturation.</text>
</comment>
<comment type="similarity">
    <text evidence="2 8">Belongs to the carbamoyltransferase HypF family.</text>
</comment>
<dbReference type="GO" id="GO:0016874">
    <property type="term" value="F:ligase activity"/>
    <property type="evidence" value="ECO:0007669"/>
    <property type="project" value="UniProtKB-UniRule"/>
</dbReference>
<keyword evidence="13" id="KW-1185">Reference proteome</keyword>
<dbReference type="InterPro" id="IPR011125">
    <property type="entry name" value="Znf_HypF"/>
</dbReference>
<dbReference type="InterPro" id="IPR004421">
    <property type="entry name" value="Carbamoyltransferase_HypF"/>
</dbReference>
<dbReference type="EC" id="6.2.-.-" evidence="8"/>
<comment type="catalytic activity">
    <reaction evidence="7">
        <text>C-terminal L-cysteinyl-[HypE protein] + carbamoyl phosphate + ATP + H2O = C-terminal S-carboxamide-L-cysteinyl-[HypE protein] + AMP + phosphate + diphosphate + H(+)</text>
        <dbReference type="Rhea" id="RHEA:55636"/>
        <dbReference type="Rhea" id="RHEA-COMP:14247"/>
        <dbReference type="Rhea" id="RHEA-COMP:14392"/>
        <dbReference type="ChEBI" id="CHEBI:15377"/>
        <dbReference type="ChEBI" id="CHEBI:15378"/>
        <dbReference type="ChEBI" id="CHEBI:30616"/>
        <dbReference type="ChEBI" id="CHEBI:33019"/>
        <dbReference type="ChEBI" id="CHEBI:43474"/>
        <dbReference type="ChEBI" id="CHEBI:58228"/>
        <dbReference type="ChEBI" id="CHEBI:76913"/>
        <dbReference type="ChEBI" id="CHEBI:139126"/>
        <dbReference type="ChEBI" id="CHEBI:456215"/>
    </reaction>
</comment>
<evidence type="ECO:0000256" key="7">
    <source>
        <dbReference type="ARBA" id="ARBA00048220"/>
    </source>
</evidence>
<evidence type="ECO:0000256" key="8">
    <source>
        <dbReference type="PIRNR" id="PIRNR006256"/>
    </source>
</evidence>
<dbReference type="PIRSF" id="PIRSF006256">
    <property type="entry name" value="CMPcnvr_hdrg_mat"/>
    <property type="match status" value="1"/>
</dbReference>
<sequence length="795" mass="87314">MLPQSEIERLKLTIKGVVQGVGFRPFIYCLASELNLSGWVNNSAQGVFVEVQGPKARLREFLDRLQTEKPPLSQIHELQVTSIAAIAETRFEIRPSVSGEKTALILPDLATCPQCWREIFDPDNRRYRYPFTNCTHCGPRYTIVRRLPYDRRNTTMSAFPMCAECRAEYENPRDRRFHAQPNACPRCGPHLEWWDETGRVSARHDDALIAAARAIDAGQIVAVKGLGGFHLIADARDETAVRRLRDRKQRPDKPFAVMYPSLDAIAADCQVSPEEREWLRSPQGPIVLLTKKPGFEDSGAIAPSVAPRNPTLGVMLPYTPLHHLLLAELGYPVVATSGNRSDEPICTDAEEARDRLRGIADCFLVHNRAIARAVDDSIVRAIGGRATILRRARGYAPLPIATGLVGDVPLGDSSPRLLAVGGHLKNTIAIGRGPQIFVSQHLGDLETPQAVAGFEEAIARLQDLYDFTPESAVCDAHPDYRSTQFVRGLNLPRHAVQHHYAHVLACMADNQVLYESGLGVAWDGTGYGSDGTIWGGEFLRIPAIAEGEDLPEFTRVAYFRPFPLPGGDRAVKEPRRVALGMLYEAVGDRLFAASEDFSPAIARLLGSFTPQERQVLHRMLGRSLNTPKTSSVGRLFDGVAALLGLADRCSFEAQAAIALEAVIDPEAIGEDSYPLPWQWSDDGATVALDWTPTIAEIADDLADGVAVGVISCKFHHTLVEAIVATARRVGESSVFLSGGCFQNRYLSERAIARLQQAGFTPYWHRQIPPNDGGIAVGQIVARLRAIASGRPSDYR</sequence>
<dbReference type="Pfam" id="PF00708">
    <property type="entry name" value="Acylphosphatase"/>
    <property type="match status" value="1"/>
</dbReference>
<dbReference type="GO" id="GO:0008270">
    <property type="term" value="F:zinc ion binding"/>
    <property type="evidence" value="ECO:0007669"/>
    <property type="project" value="UniProtKB-KW"/>
</dbReference>
<keyword evidence="5" id="KW-0863">Zinc-finger</keyword>
<evidence type="ECO:0000313" key="12">
    <source>
        <dbReference type="EMBL" id="QIZ72078.1"/>
    </source>
</evidence>
<dbReference type="GO" id="GO:0016743">
    <property type="term" value="F:carboxyl- or carbamoyltransferase activity"/>
    <property type="evidence" value="ECO:0007669"/>
    <property type="project" value="UniProtKB-UniRule"/>
</dbReference>
<evidence type="ECO:0000256" key="9">
    <source>
        <dbReference type="PROSITE-ProRule" id="PRU00520"/>
    </source>
</evidence>
<dbReference type="Pfam" id="PF07503">
    <property type="entry name" value="zf-HYPF"/>
    <property type="match status" value="2"/>
</dbReference>
<dbReference type="GO" id="GO:0003725">
    <property type="term" value="F:double-stranded RNA binding"/>
    <property type="evidence" value="ECO:0007669"/>
    <property type="project" value="InterPro"/>
</dbReference>
<evidence type="ECO:0000256" key="6">
    <source>
        <dbReference type="ARBA" id="ARBA00022833"/>
    </source>
</evidence>
<dbReference type="SUPFAM" id="SSF55821">
    <property type="entry name" value="YrdC/RibB"/>
    <property type="match status" value="1"/>
</dbReference>
<keyword evidence="12" id="KW-0808">Transferase</keyword>
<dbReference type="RefSeq" id="WP_168570229.1">
    <property type="nucleotide sequence ID" value="NZ_CP051167.1"/>
</dbReference>
<dbReference type="Gene3D" id="3.30.110.120">
    <property type="match status" value="1"/>
</dbReference>
<dbReference type="PROSITE" id="PS51160">
    <property type="entry name" value="ACYLPHOSPHATASE_3"/>
    <property type="match status" value="1"/>
</dbReference>
<dbReference type="Pfam" id="PF17788">
    <property type="entry name" value="HypF_C"/>
    <property type="match status" value="1"/>
</dbReference>
<evidence type="ECO:0000259" key="10">
    <source>
        <dbReference type="PROSITE" id="PS51160"/>
    </source>
</evidence>
<dbReference type="PROSITE" id="PS51163">
    <property type="entry name" value="YRDC"/>
    <property type="match status" value="1"/>
</dbReference>
<evidence type="ECO:0000259" key="11">
    <source>
        <dbReference type="PROSITE" id="PS51163"/>
    </source>
</evidence>
<keyword evidence="4" id="KW-0479">Metal-binding</keyword>
<dbReference type="PANTHER" id="PTHR42959:SF1">
    <property type="entry name" value="CARBAMOYLTRANSFERASE HYPF"/>
    <property type="match status" value="1"/>
</dbReference>
<dbReference type="InterPro" id="IPR017945">
    <property type="entry name" value="DHBP_synth_RibB-like_a/b_dom"/>
</dbReference>
<dbReference type="InterPro" id="IPR055128">
    <property type="entry name" value="HypF_C_2"/>
</dbReference>
<keyword evidence="9" id="KW-0378">Hydrolase</keyword>
<feature type="domain" description="YrdC-like" evidence="11">
    <location>
        <begin position="205"/>
        <end position="394"/>
    </location>
</feature>
<dbReference type="GO" id="GO:0051604">
    <property type="term" value="P:protein maturation"/>
    <property type="evidence" value="ECO:0007669"/>
    <property type="project" value="TreeGrafter"/>
</dbReference>
<evidence type="ECO:0000256" key="5">
    <source>
        <dbReference type="ARBA" id="ARBA00022771"/>
    </source>
</evidence>
<reference evidence="12 13" key="1">
    <citation type="submission" date="2020-04" db="EMBL/GenBank/DDBJ databases">
        <authorList>
            <person name="Basu S."/>
            <person name="Maruthanayagam V."/>
            <person name="Chakraborty S."/>
            <person name="Pramanik A."/>
            <person name="Mukherjee J."/>
            <person name="Brink B."/>
        </authorList>
    </citation>
    <scope>NUCLEOTIDE SEQUENCE [LARGE SCALE GENOMIC DNA]</scope>
    <source>
        <strain evidence="12 13">AP17</strain>
    </source>
</reference>
<feature type="active site" evidence="9">
    <location>
        <position position="42"/>
    </location>
</feature>
<dbReference type="PROSITE" id="PS00150">
    <property type="entry name" value="ACYLPHOSPHATASE_1"/>
    <property type="match status" value="1"/>
</dbReference>
<comment type="catalytic activity">
    <reaction evidence="9">
        <text>an acyl phosphate + H2O = a carboxylate + phosphate + H(+)</text>
        <dbReference type="Rhea" id="RHEA:14965"/>
        <dbReference type="ChEBI" id="CHEBI:15377"/>
        <dbReference type="ChEBI" id="CHEBI:15378"/>
        <dbReference type="ChEBI" id="CHEBI:29067"/>
        <dbReference type="ChEBI" id="CHEBI:43474"/>
        <dbReference type="ChEBI" id="CHEBI:59918"/>
        <dbReference type="EC" id="3.6.1.7"/>
    </reaction>
</comment>
<gene>
    <name evidence="12" type="primary">hypF</name>
    <name evidence="12" type="ORF">HCG48_17090</name>
</gene>
<dbReference type="InterPro" id="IPR051060">
    <property type="entry name" value="Carbamoyltrans_HypF-like"/>
</dbReference>
<evidence type="ECO:0000256" key="2">
    <source>
        <dbReference type="ARBA" id="ARBA00008097"/>
    </source>
</evidence>
<dbReference type="InterPro" id="IPR006070">
    <property type="entry name" value="Sua5-like_dom"/>
</dbReference>
<name>A0A6H1TZN5_9CYAN</name>
<dbReference type="KEGG" id="oxy:HCG48_17090"/>
<keyword evidence="3" id="KW-0436">Ligase</keyword>